<evidence type="ECO:0000313" key="3">
    <source>
        <dbReference type="Proteomes" id="UP000198228"/>
    </source>
</evidence>
<accession>A0A1C4ZW83</accession>
<sequence length="167" mass="18731">MSELTYQEVGATRHGRLPAGWHHVRHRYRLPEGCYAVAAEAVLTWRLHRTAGFRMRTDAPRATPGVRVTTGLGVGPLRVWGPCEVVWVSDDERSAGFGYGTLPGHPARGEEAFLVTRDDAGAVWFEVTAFSRPDRWFMRAAGPAGRVVQHGYAHWLARTLRRLCARR</sequence>
<dbReference type="InterPro" id="IPR018960">
    <property type="entry name" value="DUF1990"/>
</dbReference>
<name>A0A1C4ZW83_9ACTN</name>
<dbReference type="InterPro" id="IPR014457">
    <property type="entry name" value="UCP010260"/>
</dbReference>
<dbReference type="Pfam" id="PF09348">
    <property type="entry name" value="DUF1990"/>
    <property type="match status" value="1"/>
</dbReference>
<protein>
    <submittedName>
        <fullName evidence="2">Uncharacterized protein, UPF0548 family</fullName>
    </submittedName>
</protein>
<dbReference type="PANTHER" id="PTHR34202">
    <property type="entry name" value="UPF0548 PROTEIN"/>
    <property type="match status" value="1"/>
</dbReference>
<reference evidence="2 3" key="1">
    <citation type="submission" date="2016-06" db="EMBL/GenBank/DDBJ databases">
        <authorList>
            <person name="Kjaerup R.B."/>
            <person name="Dalgaard T.S."/>
            <person name="Juul-Madsen H.R."/>
        </authorList>
    </citation>
    <scope>NUCLEOTIDE SEQUENCE [LARGE SCALE GENOMIC DNA]</scope>
    <source>
        <strain evidence="2 3">DSM 43821</strain>
    </source>
</reference>
<dbReference type="Proteomes" id="UP000198228">
    <property type="component" value="Chromosome I"/>
</dbReference>
<dbReference type="PANTHER" id="PTHR34202:SF1">
    <property type="entry name" value="UPF0548 PROTEIN"/>
    <property type="match status" value="1"/>
</dbReference>
<evidence type="ECO:0000259" key="1">
    <source>
        <dbReference type="Pfam" id="PF09348"/>
    </source>
</evidence>
<dbReference type="EMBL" id="LT607410">
    <property type="protein sequence ID" value="SCF37222.1"/>
    <property type="molecule type" value="Genomic_DNA"/>
</dbReference>
<dbReference type="AlphaFoldDB" id="A0A1C4ZW83"/>
<feature type="domain" description="DUF1990" evidence="1">
    <location>
        <begin position="5"/>
        <end position="158"/>
    </location>
</feature>
<dbReference type="PIRSF" id="PIRSF010260">
    <property type="entry name" value="UCP010260"/>
    <property type="match status" value="1"/>
</dbReference>
<evidence type="ECO:0000313" key="2">
    <source>
        <dbReference type="EMBL" id="SCF37222.1"/>
    </source>
</evidence>
<organism evidence="2 3">
    <name type="scientific">Micromonospora purpureochromogenes</name>
    <dbReference type="NCBI Taxonomy" id="47872"/>
    <lineage>
        <taxon>Bacteria</taxon>
        <taxon>Bacillati</taxon>
        <taxon>Actinomycetota</taxon>
        <taxon>Actinomycetes</taxon>
        <taxon>Micromonosporales</taxon>
        <taxon>Micromonosporaceae</taxon>
        <taxon>Micromonospora</taxon>
    </lineage>
</organism>
<dbReference type="RefSeq" id="WP_088963282.1">
    <property type="nucleotide sequence ID" value="NZ_LT607410.1"/>
</dbReference>
<proteinExistence type="predicted"/>
<gene>
    <name evidence="2" type="ORF">GA0074696_4979</name>
</gene>